<organism evidence="1 2">
    <name type="scientific">Oryza meyeriana var. granulata</name>
    <dbReference type="NCBI Taxonomy" id="110450"/>
    <lineage>
        <taxon>Eukaryota</taxon>
        <taxon>Viridiplantae</taxon>
        <taxon>Streptophyta</taxon>
        <taxon>Embryophyta</taxon>
        <taxon>Tracheophyta</taxon>
        <taxon>Spermatophyta</taxon>
        <taxon>Magnoliopsida</taxon>
        <taxon>Liliopsida</taxon>
        <taxon>Poales</taxon>
        <taxon>Poaceae</taxon>
        <taxon>BOP clade</taxon>
        <taxon>Oryzoideae</taxon>
        <taxon>Oryzeae</taxon>
        <taxon>Oryzinae</taxon>
        <taxon>Oryza</taxon>
        <taxon>Oryza meyeriana</taxon>
    </lineage>
</organism>
<evidence type="ECO:0000313" key="2">
    <source>
        <dbReference type="Proteomes" id="UP000479710"/>
    </source>
</evidence>
<accession>A0A6G1CX14</accession>
<evidence type="ECO:0000313" key="1">
    <source>
        <dbReference type="EMBL" id="KAF0904726.1"/>
    </source>
</evidence>
<dbReference type="AlphaFoldDB" id="A0A6G1CX14"/>
<reference evidence="1 2" key="1">
    <citation type="submission" date="2019-11" db="EMBL/GenBank/DDBJ databases">
        <title>Whole genome sequence of Oryza granulata.</title>
        <authorList>
            <person name="Li W."/>
        </authorList>
    </citation>
    <scope>NUCLEOTIDE SEQUENCE [LARGE SCALE GENOMIC DNA]</scope>
    <source>
        <strain evidence="2">cv. Menghai</strain>
        <tissue evidence="1">Leaf</tissue>
    </source>
</reference>
<protein>
    <submittedName>
        <fullName evidence="1">Uncharacterized protein</fullName>
    </submittedName>
</protein>
<dbReference type="Proteomes" id="UP000479710">
    <property type="component" value="Unassembled WGS sequence"/>
</dbReference>
<gene>
    <name evidence="1" type="ORF">E2562_036391</name>
</gene>
<dbReference type="OrthoDB" id="719395at2759"/>
<dbReference type="EMBL" id="SPHZ02000008">
    <property type="protein sequence ID" value="KAF0904726.1"/>
    <property type="molecule type" value="Genomic_DNA"/>
</dbReference>
<comment type="caution">
    <text evidence="1">The sequence shown here is derived from an EMBL/GenBank/DDBJ whole genome shotgun (WGS) entry which is preliminary data.</text>
</comment>
<name>A0A6G1CX14_9ORYZ</name>
<proteinExistence type="predicted"/>
<keyword evidence="2" id="KW-1185">Reference proteome</keyword>
<sequence>MQKMADINPEDCVTLAQFNELRLNMEARADRIAQDVQNILTLCTVKKMMKELLLLGLLEKLEEEETVIV</sequence>